<keyword evidence="4" id="KW-1185">Reference proteome</keyword>
<feature type="domain" description="Regulatory protein YycH-like" evidence="2">
    <location>
        <begin position="33"/>
        <end position="262"/>
    </location>
</feature>
<dbReference type="Gene3D" id="2.40.128.690">
    <property type="entry name" value="YycH protein, domain 3-like"/>
    <property type="match status" value="1"/>
</dbReference>
<keyword evidence="1" id="KW-0472">Membrane</keyword>
<keyword evidence="1" id="KW-0812">Transmembrane</keyword>
<name>A0A6G8AU85_9ENTE</name>
<dbReference type="Proteomes" id="UP000501747">
    <property type="component" value="Chromosome"/>
</dbReference>
<accession>A0A6G8AU85</accession>
<dbReference type="EMBL" id="CP049887">
    <property type="protein sequence ID" value="QIL48505.1"/>
    <property type="molecule type" value="Genomic_DNA"/>
</dbReference>
<dbReference type="AlphaFoldDB" id="A0A6G8AU85"/>
<dbReference type="InterPro" id="IPR018604">
    <property type="entry name" value="YycI-like"/>
</dbReference>
<gene>
    <name evidence="3" type="ORF">G7082_08330</name>
</gene>
<dbReference type="GO" id="GO:0016020">
    <property type="term" value="C:membrane"/>
    <property type="evidence" value="ECO:0007669"/>
    <property type="project" value="InterPro"/>
</dbReference>
<dbReference type="KEGG" id="vhy:G7082_08330"/>
<organism evidence="3 4">
    <name type="scientific">Vagococcus hydrophili</name>
    <dbReference type="NCBI Taxonomy" id="2714947"/>
    <lineage>
        <taxon>Bacteria</taxon>
        <taxon>Bacillati</taxon>
        <taxon>Bacillota</taxon>
        <taxon>Bacilli</taxon>
        <taxon>Lactobacillales</taxon>
        <taxon>Enterococcaceae</taxon>
        <taxon>Vagococcus</taxon>
    </lineage>
</organism>
<keyword evidence="1" id="KW-1133">Transmembrane helix</keyword>
<evidence type="ECO:0000313" key="3">
    <source>
        <dbReference type="EMBL" id="QIL48505.1"/>
    </source>
</evidence>
<reference evidence="3 4" key="1">
    <citation type="submission" date="2020-03" db="EMBL/GenBank/DDBJ databases">
        <title>Vagococcus sp. nov., isolated from beetles.</title>
        <authorList>
            <person name="Hyun D.-W."/>
            <person name="Bae J.-W."/>
        </authorList>
    </citation>
    <scope>NUCLEOTIDE SEQUENCE [LARGE SCALE GENOMIC DNA]</scope>
    <source>
        <strain evidence="3 4">HDW17B</strain>
    </source>
</reference>
<dbReference type="Pfam" id="PF09648">
    <property type="entry name" value="YycI"/>
    <property type="match status" value="1"/>
</dbReference>
<evidence type="ECO:0000256" key="1">
    <source>
        <dbReference type="SAM" id="Phobius"/>
    </source>
</evidence>
<dbReference type="RefSeq" id="WP_166034648.1">
    <property type="nucleotide sequence ID" value="NZ_CP049887.1"/>
</dbReference>
<sequence>MDFKRVEGIFLAVFLFLNMFLFYVYQEGKPKQDTNSSRSISENIEERLKSDEISLPHALSTKNRQAYYLSAEESELVVEAKETLKNQDWQVNNAKLFSQLLRRNDLDISDGDEVKKVKQFMAQKQNVIKGDDYVMNAHESSSNKKYVFSQVWEDIPFYDETSQVTVYLSKNDGNRLMIDSYDQTYLNNIEPLRDQQGIISEREAIISLYTNNSLQPGSKIKWIDLGYTRTFTIRGKNVYVPAWFVAVETNKNAVKVERVDAFSGSIISANVSER</sequence>
<proteinExistence type="predicted"/>
<protein>
    <recommendedName>
        <fullName evidence="2">Regulatory protein YycH-like domain-containing protein</fullName>
    </recommendedName>
</protein>
<feature type="transmembrane region" description="Helical" evidence="1">
    <location>
        <begin position="6"/>
        <end position="25"/>
    </location>
</feature>
<evidence type="ECO:0000259" key="2">
    <source>
        <dbReference type="Pfam" id="PF09648"/>
    </source>
</evidence>
<evidence type="ECO:0000313" key="4">
    <source>
        <dbReference type="Proteomes" id="UP000501747"/>
    </source>
</evidence>